<gene>
    <name evidence="2" type="ORF">HTZ77_36610</name>
</gene>
<feature type="signal peptide" evidence="1">
    <location>
        <begin position="1"/>
        <end position="20"/>
    </location>
</feature>
<evidence type="ECO:0000256" key="1">
    <source>
        <dbReference type="SAM" id="SignalP"/>
    </source>
</evidence>
<dbReference type="AlphaFoldDB" id="A0A7Y6M7P7"/>
<evidence type="ECO:0000313" key="2">
    <source>
        <dbReference type="EMBL" id="NUW36890.1"/>
    </source>
</evidence>
<proteinExistence type="predicted"/>
<sequence length="266" mass="29204">MAVTVVALATAGLSAAPANAARIGVDPVTAIQRQLIDGRGVKLTLRSSSNVFRKWDKHKPEIGTAAFGDGRVVATDVTDHDFRGPGIRTICVGGHRYDTEEVGDPGPRFPSGKTWIDLGRSQCGRHLEVGRIRLDEPGMLTAVLATTTSKRPAGVYDGTHTMLHQGTITFGQLFKASPRMRADFGGQAVRQFTPWTISWRLWIGDDQLVRRAWSSWREPDAMDDNPRGYIAFIRDLRLSGWGIKVRIKAPARSVTTTLEEIHGYGS</sequence>
<comment type="caution">
    <text evidence="2">The sequence shown here is derived from an EMBL/GenBank/DDBJ whole genome shotgun (WGS) entry which is preliminary data.</text>
</comment>
<name>A0A7Y6M7P7_9ACTN</name>
<dbReference type="RefSeq" id="WP_175594328.1">
    <property type="nucleotide sequence ID" value="NZ_JABWGN010000017.1"/>
</dbReference>
<feature type="chain" id="PRO_5031404183" evidence="1">
    <location>
        <begin position="21"/>
        <end position="266"/>
    </location>
</feature>
<keyword evidence="3" id="KW-1185">Reference proteome</keyword>
<accession>A0A7Y6M7P7</accession>
<dbReference type="Proteomes" id="UP000586042">
    <property type="component" value="Unassembled WGS sequence"/>
</dbReference>
<protein>
    <submittedName>
        <fullName evidence="2">Uncharacterized protein</fullName>
    </submittedName>
</protein>
<keyword evidence="1" id="KW-0732">Signal</keyword>
<dbReference type="EMBL" id="JABWGN010000017">
    <property type="protein sequence ID" value="NUW36890.1"/>
    <property type="molecule type" value="Genomic_DNA"/>
</dbReference>
<organism evidence="2 3">
    <name type="scientific">Nonomuraea montanisoli</name>
    <dbReference type="NCBI Taxonomy" id="2741721"/>
    <lineage>
        <taxon>Bacteria</taxon>
        <taxon>Bacillati</taxon>
        <taxon>Actinomycetota</taxon>
        <taxon>Actinomycetes</taxon>
        <taxon>Streptosporangiales</taxon>
        <taxon>Streptosporangiaceae</taxon>
        <taxon>Nonomuraea</taxon>
    </lineage>
</organism>
<evidence type="ECO:0000313" key="3">
    <source>
        <dbReference type="Proteomes" id="UP000586042"/>
    </source>
</evidence>
<reference evidence="2 3" key="1">
    <citation type="submission" date="2020-06" db="EMBL/GenBank/DDBJ databases">
        <title>Nonomuraea sp. SMC257, a novel actinomycete isolated from soil.</title>
        <authorList>
            <person name="Chanama M."/>
        </authorList>
    </citation>
    <scope>NUCLEOTIDE SEQUENCE [LARGE SCALE GENOMIC DNA]</scope>
    <source>
        <strain evidence="2 3">SMC257</strain>
    </source>
</reference>